<evidence type="ECO:0000256" key="1">
    <source>
        <dbReference type="ARBA" id="ARBA00004141"/>
    </source>
</evidence>
<dbReference type="InterPro" id="IPR011701">
    <property type="entry name" value="MFS"/>
</dbReference>
<reference evidence="7" key="1">
    <citation type="submission" date="2020-12" db="EMBL/GenBank/DDBJ databases">
        <title>Oil enriched cultivation method for isolating marine PHA-producing bacteria.</title>
        <authorList>
            <person name="Zheng W."/>
            <person name="Yu S."/>
            <person name="Huang Y."/>
        </authorList>
    </citation>
    <scope>NUCLEOTIDE SEQUENCE</scope>
    <source>
        <strain evidence="7">SY-2-3</strain>
    </source>
</reference>
<evidence type="ECO:0000313" key="8">
    <source>
        <dbReference type="Proteomes" id="UP000664405"/>
    </source>
</evidence>
<evidence type="ECO:0000313" key="7">
    <source>
        <dbReference type="EMBL" id="MBN8197393.1"/>
    </source>
</evidence>
<sequence length="404" mass="42034">MQNYSQPHNRVRTIFFLHGAAFSSWVPHIPLVQERLGLGHDELGGILLAAAIGVLAVMPIAGRLSDRIGSELVVRYSGLAYFIAVGIPVFMQSYVSISVAMFALGFSGAFLDVAMNANGLNVERVKGRSIMSGLHGCWSLGGFAGAGIAAAWFALPFDNSYHLPVILSVFLIAHIIAQTKLLPDRDAIAILKENQETADHAATGNARTSGAQKDRPMFLMLLPFGVCAFIGQFGEGVITDWATVFMNSELSSGATMAAVGFAIYSCAMAATRLSGDALVMKFGRAPVLLTSSVLASLGTFIIALSPHYIVAWIGCGIAGTGLAVILPLLLSAASKATGKGGGAVVSIIAATGYSAIMAGPPIIGAIGQVAGLVTAFAITASFLALIIPVYLLTMRARLQFASNG</sequence>
<feature type="transmembrane region" description="Helical" evidence="5">
    <location>
        <begin position="254"/>
        <end position="273"/>
    </location>
</feature>
<feature type="transmembrane region" description="Helical" evidence="5">
    <location>
        <begin position="136"/>
        <end position="155"/>
    </location>
</feature>
<dbReference type="PANTHER" id="PTHR23514">
    <property type="entry name" value="BYPASS OF STOP CODON PROTEIN 6"/>
    <property type="match status" value="1"/>
</dbReference>
<evidence type="ECO:0000256" key="4">
    <source>
        <dbReference type="ARBA" id="ARBA00023136"/>
    </source>
</evidence>
<evidence type="ECO:0000256" key="2">
    <source>
        <dbReference type="ARBA" id="ARBA00022692"/>
    </source>
</evidence>
<dbReference type="SUPFAM" id="SSF103473">
    <property type="entry name" value="MFS general substrate transporter"/>
    <property type="match status" value="1"/>
</dbReference>
<dbReference type="AlphaFoldDB" id="A0A8I1SJV3"/>
<dbReference type="CDD" id="cd17393">
    <property type="entry name" value="MFS_MosC_like"/>
    <property type="match status" value="1"/>
</dbReference>
<feature type="transmembrane region" description="Helical" evidence="5">
    <location>
        <begin position="309"/>
        <end position="330"/>
    </location>
</feature>
<dbReference type="Proteomes" id="UP000664405">
    <property type="component" value="Unassembled WGS sequence"/>
</dbReference>
<feature type="transmembrane region" description="Helical" evidence="5">
    <location>
        <begin position="217"/>
        <end position="234"/>
    </location>
</feature>
<dbReference type="GO" id="GO:0022857">
    <property type="term" value="F:transmembrane transporter activity"/>
    <property type="evidence" value="ECO:0007669"/>
    <property type="project" value="InterPro"/>
</dbReference>
<keyword evidence="4 5" id="KW-0472">Membrane</keyword>
<dbReference type="GO" id="GO:0016020">
    <property type="term" value="C:membrane"/>
    <property type="evidence" value="ECO:0007669"/>
    <property type="project" value="UniProtKB-SubCell"/>
</dbReference>
<dbReference type="PANTHER" id="PTHR23514:SF13">
    <property type="entry name" value="INNER MEMBRANE PROTEIN YBJJ"/>
    <property type="match status" value="1"/>
</dbReference>
<feature type="transmembrane region" description="Helical" evidence="5">
    <location>
        <begin position="369"/>
        <end position="392"/>
    </location>
</feature>
<accession>A0A8I1SJV3</accession>
<evidence type="ECO:0000259" key="6">
    <source>
        <dbReference type="PROSITE" id="PS50850"/>
    </source>
</evidence>
<proteinExistence type="predicted"/>
<dbReference type="InterPro" id="IPR051788">
    <property type="entry name" value="MFS_Transporter"/>
</dbReference>
<feature type="transmembrane region" description="Helical" evidence="5">
    <location>
        <begin position="342"/>
        <end position="363"/>
    </location>
</feature>
<dbReference type="InterPro" id="IPR020846">
    <property type="entry name" value="MFS_dom"/>
</dbReference>
<feature type="transmembrane region" description="Helical" evidence="5">
    <location>
        <begin position="285"/>
        <end position="303"/>
    </location>
</feature>
<evidence type="ECO:0000256" key="5">
    <source>
        <dbReference type="SAM" id="Phobius"/>
    </source>
</evidence>
<comment type="subcellular location">
    <subcellularLocation>
        <location evidence="1">Membrane</location>
        <topology evidence="1">Multi-pass membrane protein</topology>
    </subcellularLocation>
</comment>
<dbReference type="EMBL" id="JAEKJW010000002">
    <property type="protein sequence ID" value="MBN8197393.1"/>
    <property type="molecule type" value="Genomic_DNA"/>
</dbReference>
<feature type="transmembrane region" description="Helical" evidence="5">
    <location>
        <begin position="43"/>
        <end position="61"/>
    </location>
</feature>
<gene>
    <name evidence="7" type="ORF">JF547_13070</name>
</gene>
<dbReference type="Pfam" id="PF07690">
    <property type="entry name" value="MFS_1"/>
    <property type="match status" value="1"/>
</dbReference>
<comment type="caution">
    <text evidence="7">The sequence shown here is derived from an EMBL/GenBank/DDBJ whole genome shotgun (WGS) entry which is preliminary data.</text>
</comment>
<feature type="transmembrane region" description="Helical" evidence="5">
    <location>
        <begin position="12"/>
        <end position="31"/>
    </location>
</feature>
<dbReference type="RefSeq" id="WP_206927646.1">
    <property type="nucleotide sequence ID" value="NZ_JAEKJW010000002.1"/>
</dbReference>
<organism evidence="7 8">
    <name type="scientific">Thalassospira povalilytica</name>
    <dbReference type="NCBI Taxonomy" id="732237"/>
    <lineage>
        <taxon>Bacteria</taxon>
        <taxon>Pseudomonadati</taxon>
        <taxon>Pseudomonadota</taxon>
        <taxon>Alphaproteobacteria</taxon>
        <taxon>Rhodospirillales</taxon>
        <taxon>Thalassospiraceae</taxon>
        <taxon>Thalassospira</taxon>
    </lineage>
</organism>
<name>A0A8I1SJV3_9PROT</name>
<evidence type="ECO:0000256" key="3">
    <source>
        <dbReference type="ARBA" id="ARBA00022989"/>
    </source>
</evidence>
<feature type="transmembrane region" description="Helical" evidence="5">
    <location>
        <begin position="73"/>
        <end position="91"/>
    </location>
</feature>
<keyword evidence="3 5" id="KW-1133">Transmembrane helix</keyword>
<feature type="transmembrane region" description="Helical" evidence="5">
    <location>
        <begin position="161"/>
        <end position="177"/>
    </location>
</feature>
<dbReference type="InterPro" id="IPR036259">
    <property type="entry name" value="MFS_trans_sf"/>
</dbReference>
<feature type="transmembrane region" description="Helical" evidence="5">
    <location>
        <begin position="97"/>
        <end position="115"/>
    </location>
</feature>
<dbReference type="PROSITE" id="PS50850">
    <property type="entry name" value="MFS"/>
    <property type="match status" value="1"/>
</dbReference>
<protein>
    <submittedName>
        <fullName evidence="7">MFS transporter</fullName>
    </submittedName>
</protein>
<dbReference type="Gene3D" id="1.20.1250.20">
    <property type="entry name" value="MFS general substrate transporter like domains"/>
    <property type="match status" value="2"/>
</dbReference>
<feature type="domain" description="Major facilitator superfamily (MFS) profile" evidence="6">
    <location>
        <begin position="220"/>
        <end position="404"/>
    </location>
</feature>
<keyword evidence="2 5" id="KW-0812">Transmembrane</keyword>